<dbReference type="Proteomes" id="UP000653056">
    <property type="component" value="Unassembled WGS sequence"/>
</dbReference>
<evidence type="ECO:0008006" key="4">
    <source>
        <dbReference type="Google" id="ProtNLM"/>
    </source>
</evidence>
<dbReference type="RefSeq" id="WP_189465224.1">
    <property type="nucleotide sequence ID" value="NZ_BMXS01000001.1"/>
</dbReference>
<feature type="compositionally biased region" description="Basic and acidic residues" evidence="1">
    <location>
        <begin position="130"/>
        <end position="145"/>
    </location>
</feature>
<evidence type="ECO:0000256" key="1">
    <source>
        <dbReference type="SAM" id="MobiDB-lite"/>
    </source>
</evidence>
<proteinExistence type="predicted"/>
<reference evidence="3" key="1">
    <citation type="journal article" date="2019" name="Int. J. Syst. Evol. Microbiol.">
        <title>The Global Catalogue of Microorganisms (GCM) 10K type strain sequencing project: providing services to taxonomists for standard genome sequencing and annotation.</title>
        <authorList>
            <consortium name="The Broad Institute Genomics Platform"/>
            <consortium name="The Broad Institute Genome Sequencing Center for Infectious Disease"/>
            <person name="Wu L."/>
            <person name="Ma J."/>
        </authorList>
    </citation>
    <scope>NUCLEOTIDE SEQUENCE [LARGE SCALE GENOMIC DNA]</scope>
    <source>
        <strain evidence="3">KCTC 22228</strain>
    </source>
</reference>
<sequence length="163" mass="17842">MNRLSRWSRRKLGQDADDIVTDDIDETTLHDTTPETENTSDGEATADPAPDPGSLDASLPAPESLAPGSDIKAYLVPGVSAGLRKRALRQLFSADRYAVRDGLDDYDEDYRQRLKPLASEAAQRLRKWAERLDESADEPGEREQASEASAGHGDSADDEDKEA</sequence>
<evidence type="ECO:0000313" key="3">
    <source>
        <dbReference type="Proteomes" id="UP000653056"/>
    </source>
</evidence>
<feature type="region of interest" description="Disordered" evidence="1">
    <location>
        <begin position="1"/>
        <end position="69"/>
    </location>
</feature>
<protein>
    <recommendedName>
        <fullName evidence="4">DUF3306 domain-containing protein</fullName>
    </recommendedName>
</protein>
<feature type="compositionally biased region" description="Acidic residues" evidence="1">
    <location>
        <begin position="15"/>
        <end position="26"/>
    </location>
</feature>
<dbReference type="EMBL" id="BMXS01000001">
    <property type="protein sequence ID" value="GGX78744.1"/>
    <property type="molecule type" value="Genomic_DNA"/>
</dbReference>
<name>A0ABQ2YCS2_9GAMM</name>
<feature type="region of interest" description="Disordered" evidence="1">
    <location>
        <begin position="130"/>
        <end position="163"/>
    </location>
</feature>
<feature type="compositionally biased region" description="Basic residues" evidence="1">
    <location>
        <begin position="1"/>
        <end position="11"/>
    </location>
</feature>
<organism evidence="2 3">
    <name type="scientific">Litchfieldella qijiaojingensis</name>
    <dbReference type="NCBI Taxonomy" id="980347"/>
    <lineage>
        <taxon>Bacteria</taxon>
        <taxon>Pseudomonadati</taxon>
        <taxon>Pseudomonadota</taxon>
        <taxon>Gammaproteobacteria</taxon>
        <taxon>Oceanospirillales</taxon>
        <taxon>Halomonadaceae</taxon>
        <taxon>Litchfieldella</taxon>
    </lineage>
</organism>
<gene>
    <name evidence="2" type="ORF">GCM10007160_02510</name>
</gene>
<keyword evidence="3" id="KW-1185">Reference proteome</keyword>
<evidence type="ECO:0000313" key="2">
    <source>
        <dbReference type="EMBL" id="GGX78744.1"/>
    </source>
</evidence>
<comment type="caution">
    <text evidence="2">The sequence shown here is derived from an EMBL/GenBank/DDBJ whole genome shotgun (WGS) entry which is preliminary data.</text>
</comment>
<accession>A0ABQ2YCS2</accession>
<dbReference type="InterPro" id="IPR021735">
    <property type="entry name" value="DUF3306"/>
</dbReference>
<dbReference type="Pfam" id="PF11748">
    <property type="entry name" value="DUF3306"/>
    <property type="match status" value="1"/>
</dbReference>